<dbReference type="Proteomes" id="UP000694427">
    <property type="component" value="Unplaced"/>
</dbReference>
<dbReference type="GO" id="GO:0006508">
    <property type="term" value="P:proteolysis"/>
    <property type="evidence" value="ECO:0007669"/>
    <property type="project" value="UniProtKB-KW"/>
</dbReference>
<dbReference type="PROSITE" id="PS00135">
    <property type="entry name" value="TRYPSIN_SER"/>
    <property type="match status" value="1"/>
</dbReference>
<dbReference type="InterPro" id="IPR033116">
    <property type="entry name" value="TRYPSIN_SER"/>
</dbReference>
<dbReference type="PANTHER" id="PTHR24253:SF144">
    <property type="entry name" value="CHYMOTRYPSIN-LIKE PROTEASE CTRL-1-RELATED"/>
    <property type="match status" value="1"/>
</dbReference>
<evidence type="ECO:0000256" key="2">
    <source>
        <dbReference type="ARBA" id="ARBA00022729"/>
    </source>
</evidence>
<dbReference type="InterPro" id="IPR043504">
    <property type="entry name" value="Peptidase_S1_PA_chymotrypsin"/>
</dbReference>
<dbReference type="PROSITE" id="PS50240">
    <property type="entry name" value="TRYPSIN_DOM"/>
    <property type="match status" value="2"/>
</dbReference>
<evidence type="ECO:0000256" key="5">
    <source>
        <dbReference type="ARBA" id="ARBA00023157"/>
    </source>
</evidence>
<name>A0A8C1KA16_CYPCA</name>
<keyword evidence="1 7" id="KW-0645">Protease</keyword>
<dbReference type="PANTHER" id="PTHR24253">
    <property type="entry name" value="TRANSMEMBRANE PROTEASE SERINE"/>
    <property type="match status" value="1"/>
</dbReference>
<reference evidence="10" key="2">
    <citation type="submission" date="2025-09" db="UniProtKB">
        <authorList>
            <consortium name="Ensembl"/>
        </authorList>
    </citation>
    <scope>IDENTIFICATION</scope>
</reference>
<keyword evidence="3 7" id="KW-0378">Hydrolase</keyword>
<dbReference type="Ensembl" id="ENSCCRT00010046654.1">
    <property type="protein sequence ID" value="ENSCCRP00010042548.1"/>
    <property type="gene ID" value="ENSCCRG00010018094.1"/>
</dbReference>
<protein>
    <submittedName>
        <fullName evidence="10">Zgc:165423</fullName>
    </submittedName>
</protein>
<feature type="domain" description="Peptidase S1" evidence="9">
    <location>
        <begin position="36"/>
        <end position="268"/>
    </location>
</feature>
<keyword evidence="5" id="KW-1015">Disulfide bond</keyword>
<evidence type="ECO:0000256" key="1">
    <source>
        <dbReference type="ARBA" id="ARBA00022670"/>
    </source>
</evidence>
<dbReference type="GO" id="GO:0004252">
    <property type="term" value="F:serine-type endopeptidase activity"/>
    <property type="evidence" value="ECO:0007669"/>
    <property type="project" value="InterPro"/>
</dbReference>
<evidence type="ECO:0000313" key="10">
    <source>
        <dbReference type="Ensembl" id="ENSCCRP00010042548.1"/>
    </source>
</evidence>
<keyword evidence="6" id="KW-0325">Glycoprotein</keyword>
<dbReference type="InterPro" id="IPR018114">
    <property type="entry name" value="TRYPSIN_HIS"/>
</dbReference>
<dbReference type="CDD" id="cd00190">
    <property type="entry name" value="Tryp_SPc"/>
    <property type="match status" value="1"/>
</dbReference>
<dbReference type="FunFam" id="2.40.10.10:FF:000057">
    <property type="entry name" value="Zgc:100868"/>
    <property type="match status" value="1"/>
</dbReference>
<dbReference type="InterPro" id="IPR009003">
    <property type="entry name" value="Peptidase_S1_PA"/>
</dbReference>
<evidence type="ECO:0000256" key="6">
    <source>
        <dbReference type="ARBA" id="ARBA00023180"/>
    </source>
</evidence>
<evidence type="ECO:0000259" key="9">
    <source>
        <dbReference type="PROSITE" id="PS50240"/>
    </source>
</evidence>
<keyword evidence="4 7" id="KW-0720">Serine protease</keyword>
<dbReference type="Pfam" id="PF00089">
    <property type="entry name" value="Trypsin"/>
    <property type="match status" value="2"/>
</dbReference>
<proteinExistence type="predicted"/>
<organism evidence="10 11">
    <name type="scientific">Cyprinus carpio</name>
    <name type="common">Common carp</name>
    <dbReference type="NCBI Taxonomy" id="7962"/>
    <lineage>
        <taxon>Eukaryota</taxon>
        <taxon>Metazoa</taxon>
        <taxon>Chordata</taxon>
        <taxon>Craniata</taxon>
        <taxon>Vertebrata</taxon>
        <taxon>Euteleostomi</taxon>
        <taxon>Actinopterygii</taxon>
        <taxon>Neopterygii</taxon>
        <taxon>Teleostei</taxon>
        <taxon>Ostariophysi</taxon>
        <taxon>Cypriniformes</taxon>
        <taxon>Cyprinidae</taxon>
        <taxon>Cyprininae</taxon>
        <taxon>Cyprinus</taxon>
    </lineage>
</organism>
<keyword evidence="2 8" id="KW-0732">Signal</keyword>
<accession>A0A8C1KA16</accession>
<feature type="domain" description="Peptidase S1" evidence="9">
    <location>
        <begin position="294"/>
        <end position="507"/>
    </location>
</feature>
<keyword evidence="11" id="KW-1185">Reference proteome</keyword>
<evidence type="ECO:0000256" key="4">
    <source>
        <dbReference type="ARBA" id="ARBA00022825"/>
    </source>
</evidence>
<evidence type="ECO:0000256" key="3">
    <source>
        <dbReference type="ARBA" id="ARBA00022801"/>
    </source>
</evidence>
<evidence type="ECO:0000313" key="11">
    <source>
        <dbReference type="Proteomes" id="UP000694427"/>
    </source>
</evidence>
<dbReference type="InterPro" id="IPR001254">
    <property type="entry name" value="Trypsin_dom"/>
</dbReference>
<dbReference type="SUPFAM" id="SSF50494">
    <property type="entry name" value="Trypsin-like serine proteases"/>
    <property type="match status" value="2"/>
</dbReference>
<dbReference type="PRINTS" id="PR00722">
    <property type="entry name" value="CHYMOTRYPSIN"/>
</dbReference>
<sequence length="541" mass="58490">MKMFWTLSLVFVITLLTKGCDCQSLACGSVPLNTKIVGGTNASAGAWPWQASLHRYGSHFCGGSLISSDWVLSAAHCFPSSSDLTAYTVYLGRQSQELPNPNELSRNVSQIILHPGYNSFSHDNDMALLHLSSPVTFNNYIQPVCLAAEGSTFNNDTMWVTGWGNVNSGEPLPSPQILQEVDVPVVGNSKCNCLYEGSVTDNMMCAGPLEGGKDSCQGDSGGPMVIKQGSKWIQAGVVSFGEGCALPNFPGVYARVSKYQNWINQHVGLNNTGFVHFNSTTPVHDETCPTQPTLCGGSAGSWPWMARVTFNNQQMCVGTLVSDQFVMTSASCTGRFMGMNGWAVILNVVQWDCSSMLVKADVTNIFTDDILGNGVALLQLSYPFYQAANLPVDMYGSSFGPGTQCSVIGWSSAGVISNQPFQEFQTTIVNCDPSDNTQINICTERLNVQQDDDGSPLLCRRDGMWVQTGILSIPPGSEISPYSTAQINSTVFIKTSPFSFFLTNTIYYSFPSIVDGAESFSPFSLTYILLLSLPALLQAFC</sequence>
<evidence type="ECO:0000256" key="8">
    <source>
        <dbReference type="SAM" id="SignalP"/>
    </source>
</evidence>
<dbReference type="AlphaFoldDB" id="A0A8C1KA16"/>
<feature type="chain" id="PRO_5034784704" evidence="8">
    <location>
        <begin position="23"/>
        <end position="541"/>
    </location>
</feature>
<evidence type="ECO:0000256" key="7">
    <source>
        <dbReference type="RuleBase" id="RU363034"/>
    </source>
</evidence>
<dbReference type="InterPro" id="IPR001314">
    <property type="entry name" value="Peptidase_S1A"/>
</dbReference>
<dbReference type="SMART" id="SM00020">
    <property type="entry name" value="Tryp_SPc"/>
    <property type="match status" value="1"/>
</dbReference>
<reference evidence="10" key="1">
    <citation type="submission" date="2025-08" db="UniProtKB">
        <authorList>
            <consortium name="Ensembl"/>
        </authorList>
    </citation>
    <scope>IDENTIFICATION</scope>
</reference>
<feature type="signal peptide" evidence="8">
    <location>
        <begin position="1"/>
        <end position="22"/>
    </location>
</feature>
<dbReference type="Gene3D" id="2.40.10.10">
    <property type="entry name" value="Trypsin-like serine proteases"/>
    <property type="match status" value="2"/>
</dbReference>
<dbReference type="PROSITE" id="PS00134">
    <property type="entry name" value="TRYPSIN_HIS"/>
    <property type="match status" value="1"/>
</dbReference>